<feature type="region of interest" description="Disordered" evidence="1">
    <location>
        <begin position="1"/>
        <end position="47"/>
    </location>
</feature>
<dbReference type="AlphaFoldDB" id="A0A8H8DIM7"/>
<dbReference type="Proteomes" id="UP000673691">
    <property type="component" value="Unassembled WGS sequence"/>
</dbReference>
<evidence type="ECO:0000256" key="1">
    <source>
        <dbReference type="SAM" id="MobiDB-lite"/>
    </source>
</evidence>
<evidence type="ECO:0000313" key="2">
    <source>
        <dbReference type="EMBL" id="KAG5459999.1"/>
    </source>
</evidence>
<accession>A0A8H8DIM7</accession>
<gene>
    <name evidence="2" type="ORF">BJ554DRAFT_8015</name>
</gene>
<dbReference type="EMBL" id="JAEFCI010005949">
    <property type="protein sequence ID" value="KAG5459999.1"/>
    <property type="molecule type" value="Genomic_DNA"/>
</dbReference>
<proteinExistence type="predicted"/>
<feature type="non-terminal residue" evidence="2">
    <location>
        <position position="1"/>
    </location>
</feature>
<keyword evidence="3" id="KW-1185">Reference proteome</keyword>
<organism evidence="2 3">
    <name type="scientific">Olpidium bornovanus</name>
    <dbReference type="NCBI Taxonomy" id="278681"/>
    <lineage>
        <taxon>Eukaryota</taxon>
        <taxon>Fungi</taxon>
        <taxon>Fungi incertae sedis</taxon>
        <taxon>Olpidiomycota</taxon>
        <taxon>Olpidiomycotina</taxon>
        <taxon>Olpidiomycetes</taxon>
        <taxon>Olpidiales</taxon>
        <taxon>Olpidiaceae</taxon>
        <taxon>Olpidium</taxon>
    </lineage>
</organism>
<feature type="non-terminal residue" evidence="2">
    <location>
        <position position="176"/>
    </location>
</feature>
<name>A0A8H8DIM7_9FUNG</name>
<reference evidence="2 3" key="1">
    <citation type="journal article" name="Sci. Rep.">
        <title>Genome-scale phylogenetic analyses confirm Olpidium as the closest living zoosporic fungus to the non-flagellated, terrestrial fungi.</title>
        <authorList>
            <person name="Chang Y."/>
            <person name="Rochon D."/>
            <person name="Sekimoto S."/>
            <person name="Wang Y."/>
            <person name="Chovatia M."/>
            <person name="Sandor L."/>
            <person name="Salamov A."/>
            <person name="Grigoriev I.V."/>
            <person name="Stajich J.E."/>
            <person name="Spatafora J.W."/>
        </authorList>
    </citation>
    <scope>NUCLEOTIDE SEQUENCE [LARGE SCALE GENOMIC DNA]</scope>
    <source>
        <strain evidence="2">S191</strain>
    </source>
</reference>
<protein>
    <submittedName>
        <fullName evidence="2">Uncharacterized protein</fullName>
    </submittedName>
</protein>
<evidence type="ECO:0000313" key="3">
    <source>
        <dbReference type="Proteomes" id="UP000673691"/>
    </source>
</evidence>
<sequence>RHVTAADATDGKEALSPGRRSARTLSSSRAKKARVDGREQGDPPRSTYESKIDAISLVQGGQRGVASFVLRGRSGGQLCGRSHRRFVPVSCDDGKTKVVLPFLPSFTDPGFIALDVASDAESVRGVRDGPIPSSAYSMSNPLPVASVAGDSLEELSTGRSEANNVGLFDVMPSIIY</sequence>
<feature type="compositionally biased region" description="Basic and acidic residues" evidence="1">
    <location>
        <begin position="33"/>
        <end position="47"/>
    </location>
</feature>
<comment type="caution">
    <text evidence="2">The sequence shown here is derived from an EMBL/GenBank/DDBJ whole genome shotgun (WGS) entry which is preliminary data.</text>
</comment>